<evidence type="ECO:0000256" key="2">
    <source>
        <dbReference type="SAM" id="Phobius"/>
    </source>
</evidence>
<gene>
    <name evidence="3" type="ORF">FDV58_33695</name>
</gene>
<dbReference type="AlphaFoldDB" id="A0A4U6RI77"/>
<comment type="caution">
    <text evidence="3">The sequence shown here is derived from an EMBL/GenBank/DDBJ whole genome shotgun (WGS) entry which is preliminary data.</text>
</comment>
<accession>A0A4U6RI77</accession>
<reference evidence="3 4" key="1">
    <citation type="submission" date="2019-05" db="EMBL/GenBank/DDBJ databases">
        <title>Draft Genome of Bradyrhizobium elkanii strain SEMIA 938, Used in Commercial Inoculants for Lupinus spp. in Brazil.</title>
        <authorList>
            <person name="Hungria M."/>
            <person name="Delamuta J.R.M."/>
            <person name="Ribeiro R.A."/>
            <person name="Nogueira M.A."/>
        </authorList>
    </citation>
    <scope>NUCLEOTIDE SEQUENCE [LARGE SCALE GENOMIC DNA]</scope>
    <source>
        <strain evidence="3 4">Semia 938</strain>
    </source>
</reference>
<organism evidence="3 4">
    <name type="scientific">Bradyrhizobium elkanii</name>
    <dbReference type="NCBI Taxonomy" id="29448"/>
    <lineage>
        <taxon>Bacteria</taxon>
        <taxon>Pseudomonadati</taxon>
        <taxon>Pseudomonadota</taxon>
        <taxon>Alphaproteobacteria</taxon>
        <taxon>Hyphomicrobiales</taxon>
        <taxon>Nitrobacteraceae</taxon>
        <taxon>Bradyrhizobium</taxon>
    </lineage>
</organism>
<dbReference type="Proteomes" id="UP000305095">
    <property type="component" value="Unassembled WGS sequence"/>
</dbReference>
<keyword evidence="2" id="KW-0472">Membrane</keyword>
<proteinExistence type="predicted"/>
<evidence type="ECO:0000256" key="1">
    <source>
        <dbReference type="SAM" id="MobiDB-lite"/>
    </source>
</evidence>
<feature type="region of interest" description="Disordered" evidence="1">
    <location>
        <begin position="1"/>
        <end position="25"/>
    </location>
</feature>
<dbReference type="EMBL" id="SZZP01000027">
    <property type="protein sequence ID" value="TKV74154.1"/>
    <property type="molecule type" value="Genomic_DNA"/>
</dbReference>
<keyword evidence="2" id="KW-1133">Transmembrane helix</keyword>
<sequence>MPDVPQSSVLLHRKDERAEERPRAARRHKAGVAAFGLIGLFVGPVIMAAHLAMWREWIFRPASQT</sequence>
<feature type="transmembrane region" description="Helical" evidence="2">
    <location>
        <begin position="30"/>
        <end position="53"/>
    </location>
</feature>
<keyword evidence="2" id="KW-0812">Transmembrane</keyword>
<protein>
    <submittedName>
        <fullName evidence="3">Uncharacterized protein</fullName>
    </submittedName>
</protein>
<evidence type="ECO:0000313" key="4">
    <source>
        <dbReference type="Proteomes" id="UP000305095"/>
    </source>
</evidence>
<feature type="compositionally biased region" description="Basic and acidic residues" evidence="1">
    <location>
        <begin position="12"/>
        <end position="23"/>
    </location>
</feature>
<evidence type="ECO:0000313" key="3">
    <source>
        <dbReference type="EMBL" id="TKV74154.1"/>
    </source>
</evidence>
<name>A0A4U6RI77_BRAEL</name>